<reference evidence="1 2" key="1">
    <citation type="submission" date="2019-07" db="EMBL/GenBank/DDBJ databases">
        <title>Whole genome shotgun sequence of Segetibacter aerophilus NBRC 106135.</title>
        <authorList>
            <person name="Hosoyama A."/>
            <person name="Uohara A."/>
            <person name="Ohji S."/>
            <person name="Ichikawa N."/>
        </authorList>
    </citation>
    <scope>NUCLEOTIDE SEQUENCE [LARGE SCALE GENOMIC DNA]</scope>
    <source>
        <strain evidence="1 2">NBRC 106135</strain>
    </source>
</reference>
<dbReference type="EMBL" id="BJYT01000001">
    <property type="protein sequence ID" value="GEO07683.1"/>
    <property type="molecule type" value="Genomic_DNA"/>
</dbReference>
<dbReference type="AlphaFoldDB" id="A0A512B6S9"/>
<gene>
    <name evidence="1" type="ORF">SAE01_01790</name>
</gene>
<keyword evidence="2" id="KW-1185">Reference proteome</keyword>
<protein>
    <submittedName>
        <fullName evidence="1">Uncharacterized protein</fullName>
    </submittedName>
</protein>
<evidence type="ECO:0000313" key="2">
    <source>
        <dbReference type="Proteomes" id="UP000321513"/>
    </source>
</evidence>
<evidence type="ECO:0000313" key="1">
    <source>
        <dbReference type="EMBL" id="GEO07683.1"/>
    </source>
</evidence>
<sequence>MKKILPFITAGLFFTVCGLAQTKVSLDDAAKNIGKTVTICDKVSGTRFLEHSKTQPTLLNMGGVAPNNKLTIVINPEDRKNFTAKPEDTYAGKHVCVTGKLLDYKGKPEIIVTRPEEILTLDGGSGDPEIRTKDFLWFEQ</sequence>
<proteinExistence type="predicted"/>
<dbReference type="OrthoDB" id="1524522at2"/>
<dbReference type="Proteomes" id="UP000321513">
    <property type="component" value="Unassembled WGS sequence"/>
</dbReference>
<organism evidence="1 2">
    <name type="scientific">Segetibacter aerophilus</name>
    <dbReference type="NCBI Taxonomy" id="670293"/>
    <lineage>
        <taxon>Bacteria</taxon>
        <taxon>Pseudomonadati</taxon>
        <taxon>Bacteroidota</taxon>
        <taxon>Chitinophagia</taxon>
        <taxon>Chitinophagales</taxon>
        <taxon>Chitinophagaceae</taxon>
        <taxon>Segetibacter</taxon>
    </lineage>
</organism>
<name>A0A512B6S9_9BACT</name>
<dbReference type="RefSeq" id="WP_147201645.1">
    <property type="nucleotide sequence ID" value="NZ_BJYT01000001.1"/>
</dbReference>
<comment type="caution">
    <text evidence="1">The sequence shown here is derived from an EMBL/GenBank/DDBJ whole genome shotgun (WGS) entry which is preliminary data.</text>
</comment>
<accession>A0A512B6S9</accession>